<dbReference type="Proteomes" id="UP001060170">
    <property type="component" value="Chromosome 3"/>
</dbReference>
<accession>A0ACC0ET53</accession>
<comment type="caution">
    <text evidence="1">The sequence shown here is derived from an EMBL/GenBank/DDBJ whole genome shotgun (WGS) entry which is preliminary data.</text>
</comment>
<dbReference type="EMBL" id="CM045867">
    <property type="protein sequence ID" value="KAI7959071.1"/>
    <property type="molecule type" value="Genomic_DNA"/>
</dbReference>
<name>A0ACC0ET53_9BASI</name>
<protein>
    <submittedName>
        <fullName evidence="1">Uncharacterized protein</fullName>
    </submittedName>
</protein>
<sequence length="194" mass="21906">MSLVLPLLAIITILSKQLWILNLLLGVLIIVASSSTSPKAQDSPSQSIQPTLRWFHQPFLTVYRAQLILLTALLILAADFKIFPRKFAKTESWGISLIIFFLKTTIRIRKLLVDGCRCRLFPFLAWFDIRPSDLESNLINQTPTSLDRSMDKHLKNHPSIHLSGMNISIIAILIAMRTSILDITSTIMIDVNVV</sequence>
<reference evidence="2" key="1">
    <citation type="journal article" date="2018" name="BMC Genomics">
        <title>Genomic insights into host adaptation between the wheat stripe rust pathogen (Puccinia striiformis f. sp. tritici) and the barley stripe rust pathogen (Puccinia striiformis f. sp. hordei).</title>
        <authorList>
            <person name="Xia C."/>
            <person name="Wang M."/>
            <person name="Yin C."/>
            <person name="Cornejo O.E."/>
            <person name="Hulbert S.H."/>
            <person name="Chen X."/>
        </authorList>
    </citation>
    <scope>NUCLEOTIDE SEQUENCE [LARGE SCALE GENOMIC DNA]</scope>
    <source>
        <strain evidence="2">93-210</strain>
    </source>
</reference>
<reference evidence="2" key="2">
    <citation type="journal article" date="2018" name="Mol. Plant Microbe Interact.">
        <title>Genome sequence resources for the wheat stripe rust pathogen (Puccinia striiformis f. sp. tritici) and the barley stripe rust pathogen (Puccinia striiformis f. sp. hordei).</title>
        <authorList>
            <person name="Xia C."/>
            <person name="Wang M."/>
            <person name="Yin C."/>
            <person name="Cornejo O.E."/>
            <person name="Hulbert S.H."/>
            <person name="Chen X."/>
        </authorList>
    </citation>
    <scope>NUCLEOTIDE SEQUENCE [LARGE SCALE GENOMIC DNA]</scope>
    <source>
        <strain evidence="2">93-210</strain>
    </source>
</reference>
<organism evidence="1 2">
    <name type="scientific">Puccinia striiformis f. sp. tritici</name>
    <dbReference type="NCBI Taxonomy" id="168172"/>
    <lineage>
        <taxon>Eukaryota</taxon>
        <taxon>Fungi</taxon>
        <taxon>Dikarya</taxon>
        <taxon>Basidiomycota</taxon>
        <taxon>Pucciniomycotina</taxon>
        <taxon>Pucciniomycetes</taxon>
        <taxon>Pucciniales</taxon>
        <taxon>Pucciniaceae</taxon>
        <taxon>Puccinia</taxon>
    </lineage>
</organism>
<evidence type="ECO:0000313" key="2">
    <source>
        <dbReference type="Proteomes" id="UP001060170"/>
    </source>
</evidence>
<keyword evidence="2" id="KW-1185">Reference proteome</keyword>
<reference evidence="1 2" key="3">
    <citation type="journal article" date="2022" name="Microbiol. Spectr.">
        <title>Folding features and dynamics of 3D genome architecture in plant fungal pathogens.</title>
        <authorList>
            <person name="Xia C."/>
        </authorList>
    </citation>
    <scope>NUCLEOTIDE SEQUENCE [LARGE SCALE GENOMIC DNA]</scope>
    <source>
        <strain evidence="1 2">93-210</strain>
    </source>
</reference>
<evidence type="ECO:0000313" key="1">
    <source>
        <dbReference type="EMBL" id="KAI7959071.1"/>
    </source>
</evidence>
<proteinExistence type="predicted"/>
<gene>
    <name evidence="1" type="ORF">MJO28_002862</name>
</gene>